<dbReference type="VEuPathDB" id="FungiDB:ATEG_02024"/>
<protein>
    <submittedName>
        <fullName evidence="1">Uncharacterized protein</fullName>
    </submittedName>
</protein>
<dbReference type="RefSeq" id="XP_001211202.1">
    <property type="nucleotide sequence ID" value="XM_001211202.1"/>
</dbReference>
<evidence type="ECO:0000313" key="2">
    <source>
        <dbReference type="Proteomes" id="UP000007963"/>
    </source>
</evidence>
<dbReference type="GeneID" id="4316433"/>
<name>Q0CWB0_ASPTN</name>
<proteinExistence type="predicted"/>
<organism evidence="1 2">
    <name type="scientific">Aspergillus terreus (strain NIH 2624 / FGSC A1156)</name>
    <dbReference type="NCBI Taxonomy" id="341663"/>
    <lineage>
        <taxon>Eukaryota</taxon>
        <taxon>Fungi</taxon>
        <taxon>Dikarya</taxon>
        <taxon>Ascomycota</taxon>
        <taxon>Pezizomycotina</taxon>
        <taxon>Eurotiomycetes</taxon>
        <taxon>Eurotiomycetidae</taxon>
        <taxon>Eurotiales</taxon>
        <taxon>Aspergillaceae</taxon>
        <taxon>Aspergillus</taxon>
        <taxon>Aspergillus subgen. Circumdati</taxon>
    </lineage>
</organism>
<dbReference type="AlphaFoldDB" id="Q0CWB0"/>
<evidence type="ECO:0000313" key="1">
    <source>
        <dbReference type="EMBL" id="EAU36986.1"/>
    </source>
</evidence>
<reference evidence="2" key="1">
    <citation type="submission" date="2005-09" db="EMBL/GenBank/DDBJ databases">
        <title>Annotation of the Aspergillus terreus NIH2624 genome.</title>
        <authorList>
            <person name="Birren B.W."/>
            <person name="Lander E.S."/>
            <person name="Galagan J.E."/>
            <person name="Nusbaum C."/>
            <person name="Devon K."/>
            <person name="Henn M."/>
            <person name="Ma L.-J."/>
            <person name="Jaffe D.B."/>
            <person name="Butler J."/>
            <person name="Alvarez P."/>
            <person name="Gnerre S."/>
            <person name="Grabherr M."/>
            <person name="Kleber M."/>
            <person name="Mauceli E.W."/>
            <person name="Brockman W."/>
            <person name="Rounsley S."/>
            <person name="Young S.K."/>
            <person name="LaButti K."/>
            <person name="Pushparaj V."/>
            <person name="DeCaprio D."/>
            <person name="Crawford M."/>
            <person name="Koehrsen M."/>
            <person name="Engels R."/>
            <person name="Montgomery P."/>
            <person name="Pearson M."/>
            <person name="Howarth C."/>
            <person name="Larson L."/>
            <person name="Luoma S."/>
            <person name="White J."/>
            <person name="Alvarado L."/>
            <person name="Kodira C.D."/>
            <person name="Zeng Q."/>
            <person name="Oleary S."/>
            <person name="Yandava C."/>
            <person name="Denning D.W."/>
            <person name="Nierman W.C."/>
            <person name="Milne T."/>
            <person name="Madden K."/>
        </authorList>
    </citation>
    <scope>NUCLEOTIDE SEQUENCE [LARGE SCALE GENOMIC DNA]</scope>
    <source>
        <strain evidence="2">NIH 2624 / FGSC A1156</strain>
    </source>
</reference>
<sequence>MVVFTHSAMTRLASGVAWSPHSSREDNPSDGRLAFMHEVPGPRIADVSPGMGPSVGTVRSLGTEIDTCAHREWAGRLRTGNGLPKRARTCIWFSTSSPSQPTSLVVDKGASIFSRAQ</sequence>
<dbReference type="HOGENOM" id="CLU_2084380_0_0_1"/>
<gene>
    <name evidence="1" type="ORF">ATEG_02024</name>
</gene>
<dbReference type="EMBL" id="CH476596">
    <property type="protein sequence ID" value="EAU36986.1"/>
    <property type="molecule type" value="Genomic_DNA"/>
</dbReference>
<dbReference type="Proteomes" id="UP000007963">
    <property type="component" value="Unassembled WGS sequence"/>
</dbReference>
<accession>Q0CWB0</accession>